<proteinExistence type="predicted"/>
<dbReference type="PANTHER" id="PTHR35602">
    <property type="entry name" value="ESTERASE YQIA-RELATED"/>
    <property type="match status" value="1"/>
</dbReference>
<reference evidence="1 2" key="1">
    <citation type="submission" date="2018-10" db="EMBL/GenBank/DDBJ databases">
        <title>Draft genome sequence of Aquitalea MWU14-2217 isolated from a wild cranberry bog in Provincetown, Massachusetts.</title>
        <authorList>
            <person name="Ebadzadsahrai G."/>
            <person name="Soby S."/>
        </authorList>
    </citation>
    <scope>NUCLEOTIDE SEQUENCE [LARGE SCALE GENOMIC DNA]</scope>
    <source>
        <strain evidence="1 2">MWU14-2217</strain>
    </source>
</reference>
<dbReference type="Gene3D" id="3.40.50.1820">
    <property type="entry name" value="alpha/beta hydrolase"/>
    <property type="match status" value="1"/>
</dbReference>
<name>A0A454JEU5_9NEIS</name>
<dbReference type="InterPro" id="IPR029058">
    <property type="entry name" value="AB_hydrolase_fold"/>
</dbReference>
<gene>
    <name evidence="1" type="ORF">EAY64_16570</name>
</gene>
<accession>A0A454JEU5</accession>
<keyword evidence="2" id="KW-1185">Reference proteome</keyword>
<dbReference type="AlphaFoldDB" id="A0A454JEU5"/>
<evidence type="ECO:0000313" key="2">
    <source>
        <dbReference type="Proteomes" id="UP000274139"/>
    </source>
</evidence>
<comment type="caution">
    <text evidence="1">The sequence shown here is derived from an EMBL/GenBank/DDBJ whole genome shotgun (WGS) entry which is preliminary data.</text>
</comment>
<dbReference type="Proteomes" id="UP000274139">
    <property type="component" value="Unassembled WGS sequence"/>
</dbReference>
<sequence>MMHIIYLHGFNSSPQSLKAQETAAWLARHVPSATLHSPRLSPHPATAIAQAEELLLSLPADSWLIGSSLGGYYAGWLAEQHGRKAALINPAITPYIDLQRYLGAQRNPYTGEEYLLDESDMQALLDMRIEAPAAGAYWLWLGSADEVLDWQAAARYYRGHRQTIFNGDDHRLKRWPECLPPLLRWAAADC</sequence>
<dbReference type="OrthoDB" id="9814831at2"/>
<dbReference type="Pfam" id="PF05728">
    <property type="entry name" value="UPF0227"/>
    <property type="match status" value="1"/>
</dbReference>
<protein>
    <recommendedName>
        <fullName evidence="3">Esterase</fullName>
    </recommendedName>
</protein>
<dbReference type="EMBL" id="RFAR01000074">
    <property type="protein sequence ID" value="RMC93816.1"/>
    <property type="molecule type" value="Genomic_DNA"/>
</dbReference>
<evidence type="ECO:0008006" key="3">
    <source>
        <dbReference type="Google" id="ProtNLM"/>
    </source>
</evidence>
<evidence type="ECO:0000313" key="1">
    <source>
        <dbReference type="EMBL" id="RMC93816.1"/>
    </source>
</evidence>
<dbReference type="PANTHER" id="PTHR35602:SF3">
    <property type="entry name" value="ESTERASE YQIA"/>
    <property type="match status" value="1"/>
</dbReference>
<organism evidence="1 2">
    <name type="scientific">Aquitalea palustris</name>
    <dbReference type="NCBI Taxonomy" id="2480983"/>
    <lineage>
        <taxon>Bacteria</taxon>
        <taxon>Pseudomonadati</taxon>
        <taxon>Pseudomonadota</taxon>
        <taxon>Betaproteobacteria</taxon>
        <taxon>Neisseriales</taxon>
        <taxon>Chromobacteriaceae</taxon>
        <taxon>Aquitalea</taxon>
    </lineage>
</organism>
<dbReference type="SUPFAM" id="SSF53474">
    <property type="entry name" value="alpha/beta-Hydrolases"/>
    <property type="match status" value="1"/>
</dbReference>
<dbReference type="InterPro" id="IPR008886">
    <property type="entry name" value="UPF0227/Esterase_YqiA"/>
</dbReference>